<dbReference type="PANTHER" id="PTHR31435:SF10">
    <property type="entry name" value="BSR4717 PROTEIN"/>
    <property type="match status" value="1"/>
</dbReference>
<sequence length="96" mass="10704">MAEPTITDNTAEHRYEAHLDGELAGYLVYEQDGEVVDLPHTKVFSQYEGKGVAGALVRHGLDDIRARGGLTVTPTCPYVEKWIQRHPDYADLVHQA</sequence>
<dbReference type="Proteomes" id="UP000285875">
    <property type="component" value="Chromosome"/>
</dbReference>
<dbReference type="InterPro" id="IPR045057">
    <property type="entry name" value="Gcn5-rel_NAT"/>
</dbReference>
<dbReference type="SUPFAM" id="SSF55729">
    <property type="entry name" value="Acyl-CoA N-acyltransferases (Nat)"/>
    <property type="match status" value="1"/>
</dbReference>
<feature type="domain" description="N-acetyltransferase" evidence="1">
    <location>
        <begin position="7"/>
        <end position="94"/>
    </location>
</feature>
<evidence type="ECO:0000259" key="1">
    <source>
        <dbReference type="PROSITE" id="PS51729"/>
    </source>
</evidence>
<keyword evidence="2" id="KW-0808">Transferase</keyword>
<dbReference type="Pfam" id="PF14542">
    <property type="entry name" value="Acetyltransf_CG"/>
    <property type="match status" value="1"/>
</dbReference>
<evidence type="ECO:0000313" key="2">
    <source>
        <dbReference type="EMBL" id="AZZ38525.1"/>
    </source>
</evidence>
<dbReference type="PANTHER" id="PTHR31435">
    <property type="entry name" value="PROTEIN NATD1"/>
    <property type="match status" value="1"/>
</dbReference>
<dbReference type="InterPro" id="IPR016181">
    <property type="entry name" value="Acyl_CoA_acyltransferase"/>
</dbReference>
<dbReference type="Gene3D" id="3.40.630.30">
    <property type="match status" value="1"/>
</dbReference>
<dbReference type="EMBL" id="CP025570">
    <property type="protein sequence ID" value="AZZ38525.1"/>
    <property type="molecule type" value="Genomic_DNA"/>
</dbReference>
<protein>
    <submittedName>
        <fullName evidence="2">N-acetyltransferase</fullName>
    </submittedName>
</protein>
<organism evidence="2 3">
    <name type="scientific">Acidipropionibacterium jensenii</name>
    <dbReference type="NCBI Taxonomy" id="1749"/>
    <lineage>
        <taxon>Bacteria</taxon>
        <taxon>Bacillati</taxon>
        <taxon>Actinomycetota</taxon>
        <taxon>Actinomycetes</taxon>
        <taxon>Propionibacteriales</taxon>
        <taxon>Propionibacteriaceae</taxon>
        <taxon>Acidipropionibacterium</taxon>
    </lineage>
</organism>
<dbReference type="GO" id="GO:0016740">
    <property type="term" value="F:transferase activity"/>
    <property type="evidence" value="ECO:0007669"/>
    <property type="project" value="UniProtKB-KW"/>
</dbReference>
<name>A0A3Q9UIQ6_9ACTN</name>
<dbReference type="KEGG" id="aji:C0Z10_00785"/>
<accession>A0A3Q9UIQ6</accession>
<evidence type="ECO:0000313" key="3">
    <source>
        <dbReference type="Proteomes" id="UP000285875"/>
    </source>
</evidence>
<dbReference type="AlphaFoldDB" id="A0A3Q9UIQ6"/>
<dbReference type="InterPro" id="IPR031165">
    <property type="entry name" value="GNAT_YJDJ"/>
</dbReference>
<gene>
    <name evidence="2" type="ORF">C0Z10_00785</name>
</gene>
<proteinExistence type="predicted"/>
<dbReference type="RefSeq" id="WP_097798131.1">
    <property type="nucleotide sequence ID" value="NZ_CP025570.1"/>
</dbReference>
<dbReference type="PROSITE" id="PS51729">
    <property type="entry name" value="GNAT_YJDJ"/>
    <property type="match status" value="1"/>
</dbReference>
<reference evidence="3" key="1">
    <citation type="submission" date="2017-12" db="EMBL/GenBank/DDBJ databases">
        <title>Whole genome sequencing of Acidipropionibacterium jensenii strains JS279 and JS280.</title>
        <authorList>
            <person name="Deptula P."/>
            <person name="Laine P."/>
            <person name="Smolander O.-P."/>
            <person name="Paulin L."/>
            <person name="Auvinen P."/>
            <person name="Varmanen P."/>
        </authorList>
    </citation>
    <scope>NUCLEOTIDE SEQUENCE [LARGE SCALE GENOMIC DNA]</scope>
    <source>
        <strain evidence="3">JS280</strain>
    </source>
</reference>